<keyword evidence="3" id="KW-1185">Reference proteome</keyword>
<keyword evidence="1" id="KW-0732">Signal</keyword>
<dbReference type="Pfam" id="PF03480">
    <property type="entry name" value="DctP"/>
    <property type="match status" value="1"/>
</dbReference>
<dbReference type="AlphaFoldDB" id="A0A6P1BXW3"/>
<sequence>YEKALEAQNLKLLYMTIWPATGLWSDRALNSANDLNALVVRTYDNNSAEVLQAAGAHAEYLPFSEAIPRLKDHKLNAILSSGDGGASRKLWDDLRYFTAINYAISISIAFIRLDAFASLSTPVQAQVMAAATETEKSQFDLIDRRTADNYARIRANGVNISDPAPPSLIAALKRAAAMPISAWRAKAPVEAVAIADWASEQKN</sequence>
<name>A0A6P1BXW3_9BRAD</name>
<protein>
    <submittedName>
        <fullName evidence="2">C4-dicarboxylate ABC transporter substrate-binding protein</fullName>
    </submittedName>
</protein>
<dbReference type="InterPro" id="IPR038404">
    <property type="entry name" value="TRAP_DctP_sf"/>
</dbReference>
<dbReference type="GO" id="GO:0055085">
    <property type="term" value="P:transmembrane transport"/>
    <property type="evidence" value="ECO:0007669"/>
    <property type="project" value="InterPro"/>
</dbReference>
<dbReference type="Gene3D" id="3.40.190.170">
    <property type="entry name" value="Bacterial extracellular solute-binding protein, family 7"/>
    <property type="match status" value="1"/>
</dbReference>
<feature type="non-terminal residue" evidence="2">
    <location>
        <position position="1"/>
    </location>
</feature>
<comment type="caution">
    <text evidence="2">The sequence shown here is derived from an EMBL/GenBank/DDBJ whole genome shotgun (WGS) entry which is preliminary data.</text>
</comment>
<dbReference type="EMBL" id="VKHP01000537">
    <property type="protein sequence ID" value="NEV02960.1"/>
    <property type="molecule type" value="Genomic_DNA"/>
</dbReference>
<dbReference type="PANTHER" id="PTHR33376">
    <property type="match status" value="1"/>
</dbReference>
<gene>
    <name evidence="2" type="ORF">FNJ47_46760</name>
</gene>
<proteinExistence type="predicted"/>
<organism evidence="2 3">
    <name type="scientific">Bradyrhizobium uaiense</name>
    <dbReference type="NCBI Taxonomy" id="2594946"/>
    <lineage>
        <taxon>Bacteria</taxon>
        <taxon>Pseudomonadati</taxon>
        <taxon>Pseudomonadota</taxon>
        <taxon>Alphaproteobacteria</taxon>
        <taxon>Hyphomicrobiales</taxon>
        <taxon>Nitrobacteraceae</taxon>
        <taxon>Bradyrhizobium</taxon>
    </lineage>
</organism>
<evidence type="ECO:0000313" key="2">
    <source>
        <dbReference type="EMBL" id="NEV02960.1"/>
    </source>
</evidence>
<dbReference type="InterPro" id="IPR018389">
    <property type="entry name" value="DctP_fam"/>
</dbReference>
<dbReference type="PANTHER" id="PTHR33376:SF4">
    <property type="entry name" value="SIALIC ACID-BINDING PERIPLASMIC PROTEIN SIAP"/>
    <property type="match status" value="1"/>
</dbReference>
<accession>A0A6P1BXW3</accession>
<evidence type="ECO:0000256" key="1">
    <source>
        <dbReference type="ARBA" id="ARBA00022729"/>
    </source>
</evidence>
<evidence type="ECO:0000313" key="3">
    <source>
        <dbReference type="Proteomes" id="UP000468531"/>
    </source>
</evidence>
<dbReference type="Proteomes" id="UP000468531">
    <property type="component" value="Unassembled WGS sequence"/>
</dbReference>
<reference evidence="2 3" key="1">
    <citation type="journal article" date="2020" name="Arch. Microbiol.">
        <title>Bradyrhizobium uaiense sp. nov., a new highly efficient cowpea symbiont.</title>
        <authorList>
            <person name="Cabral Michel D."/>
            <person name="Azarias Guimaraes A."/>
            <person name="Martins da Costa E."/>
            <person name="Soares de Carvalho T."/>
            <person name="Balsanelli E."/>
            <person name="Willems A."/>
            <person name="Maltempi de Souza E."/>
            <person name="de Souza Moreira F.M."/>
        </authorList>
    </citation>
    <scope>NUCLEOTIDE SEQUENCE [LARGE SCALE GENOMIC DNA]</scope>
    <source>
        <strain evidence="2 3">UFLA 03-164</strain>
    </source>
</reference>